<evidence type="ECO:0000313" key="3">
    <source>
        <dbReference type="Proteomes" id="UP000675881"/>
    </source>
</evidence>
<accession>A0A7R8CJ31</accession>
<keyword evidence="3" id="KW-1185">Reference proteome</keyword>
<proteinExistence type="predicted"/>
<protein>
    <submittedName>
        <fullName evidence="2">(salmon louse) hypothetical protein</fullName>
    </submittedName>
</protein>
<name>A0A7R8CJ31_LEPSM</name>
<sequence>MDRTPKMKISVGKLTKVFVLYYLHRILPDDKFNEYLQSMTNAKEMVMAIEIFNGKIYSCDEILNYTLDSQIFKDLCKKIDFTNKLVLNYLKNASLLYIRRQFQEAVEMNSDISLESVIDSSSVLFSTSNRNQKLYEVVDLTFMDSSDHSSSPPSPDPLREESNASSDSQREKEKWKIRTINNDDVILEEEEVHLILRLPRKQKELLPKDFLSQTKWTIDDDKLIISFVHSEEDNIMKKKWKLRKKISDFLPYEELFQRSASALYNRWKLFIYPFLNETTLLLLTSPWLVMVDLLPINNLQTYKGLFDNFKNKSRKTSFTEIIAYAITNLTEKLYHINKLKTYHESFLKVNKGSQSSKHNSSNINVSAKNVSTSLHVSQIRPPLNNKISVKDDLICSPLVSTVNVRKNLLPSSILSSHQPQNTQSSSNKKNDSFLTTTSWHSPLLSQAKNPDSSKQDSNEKMESHLIPNTLRLSTKNNVIAPVNNPKNPSFEKSGDKELNWSLNHDMELLYAVLRINPLFLELFNKIIFPCFEIDHLRRQFSMDIDLLKNRWDNVLVPALKTKYSNANWEWNEKNDLKRLVKTRLLSMLEELFRNPDLSEKTQVTLSTVDIHKIDAPIERQITQVSFVDNLSAPFEFSESKAIVDHVFLYHPNLDLQTSQMKSSFFKNLLPSRPLHCVHMHWEKTKKLEILKKVIGAYPDEDASLVSPSIKFFTNIAPLFDRKYVSLKDHWHRSIRLMLLLFKHKKINGNWEYDVLSHFVRSNIQSRQNIDWPNTMMQFPYLTTNAISSVLAYAMKKKKTDLS</sequence>
<feature type="region of interest" description="Disordered" evidence="1">
    <location>
        <begin position="145"/>
        <end position="173"/>
    </location>
</feature>
<organism evidence="2 3">
    <name type="scientific">Lepeophtheirus salmonis</name>
    <name type="common">Salmon louse</name>
    <name type="synonym">Caligus salmonis</name>
    <dbReference type="NCBI Taxonomy" id="72036"/>
    <lineage>
        <taxon>Eukaryota</taxon>
        <taxon>Metazoa</taxon>
        <taxon>Ecdysozoa</taxon>
        <taxon>Arthropoda</taxon>
        <taxon>Crustacea</taxon>
        <taxon>Multicrustacea</taxon>
        <taxon>Hexanauplia</taxon>
        <taxon>Copepoda</taxon>
        <taxon>Siphonostomatoida</taxon>
        <taxon>Caligidae</taxon>
        <taxon>Lepeophtheirus</taxon>
    </lineage>
</organism>
<gene>
    <name evidence="2" type="ORF">LSAA_4224</name>
</gene>
<feature type="compositionally biased region" description="Basic and acidic residues" evidence="1">
    <location>
        <begin position="157"/>
        <end position="173"/>
    </location>
</feature>
<feature type="region of interest" description="Disordered" evidence="1">
    <location>
        <begin position="413"/>
        <end position="432"/>
    </location>
</feature>
<evidence type="ECO:0000256" key="1">
    <source>
        <dbReference type="SAM" id="MobiDB-lite"/>
    </source>
</evidence>
<dbReference type="Proteomes" id="UP000675881">
    <property type="component" value="Chromosome 13"/>
</dbReference>
<reference evidence="2" key="1">
    <citation type="submission" date="2021-02" db="EMBL/GenBank/DDBJ databases">
        <authorList>
            <person name="Bekaert M."/>
        </authorList>
    </citation>
    <scope>NUCLEOTIDE SEQUENCE</scope>
    <source>
        <strain evidence="2">IoA-00</strain>
    </source>
</reference>
<evidence type="ECO:0000313" key="2">
    <source>
        <dbReference type="EMBL" id="CAF2831889.1"/>
    </source>
</evidence>
<dbReference type="EMBL" id="HG994592">
    <property type="protein sequence ID" value="CAF2831889.1"/>
    <property type="molecule type" value="Genomic_DNA"/>
</dbReference>
<dbReference type="AlphaFoldDB" id="A0A7R8CJ31"/>